<reference evidence="1 2" key="2">
    <citation type="submission" date="2017-10" db="EMBL/GenBank/DDBJ databases">
        <title>Extensive intraspecific genome diversity in a model arbuscular mycorrhizal fungus.</title>
        <authorList>
            <person name="Chen E.C.H."/>
            <person name="Morin E."/>
            <person name="Baudet D."/>
            <person name="Noel J."/>
            <person name="Ndikumana S."/>
            <person name="Charron P."/>
            <person name="St-Onge C."/>
            <person name="Giorgi J."/>
            <person name="Grigoriev I.V."/>
            <person name="Roux C."/>
            <person name="Martin F.M."/>
            <person name="Corradi N."/>
        </authorList>
    </citation>
    <scope>NUCLEOTIDE SEQUENCE [LARGE SCALE GENOMIC DNA]</scope>
    <source>
        <strain evidence="1 2">C2</strain>
    </source>
</reference>
<dbReference type="Proteomes" id="UP000233469">
    <property type="component" value="Unassembled WGS sequence"/>
</dbReference>
<gene>
    <name evidence="1" type="ORF">RhiirC2_763054</name>
</gene>
<evidence type="ECO:0000313" key="2">
    <source>
        <dbReference type="Proteomes" id="UP000233469"/>
    </source>
</evidence>
<dbReference type="VEuPathDB" id="FungiDB:FUN_007386"/>
<organism evidence="1 2">
    <name type="scientific">Rhizophagus irregularis</name>
    <dbReference type="NCBI Taxonomy" id="588596"/>
    <lineage>
        <taxon>Eukaryota</taxon>
        <taxon>Fungi</taxon>
        <taxon>Fungi incertae sedis</taxon>
        <taxon>Mucoromycota</taxon>
        <taxon>Glomeromycotina</taxon>
        <taxon>Glomeromycetes</taxon>
        <taxon>Glomerales</taxon>
        <taxon>Glomeraceae</taxon>
        <taxon>Rhizophagus</taxon>
    </lineage>
</organism>
<reference evidence="1 2" key="1">
    <citation type="submission" date="2016-04" db="EMBL/GenBank/DDBJ databases">
        <title>Genome analyses suggest a sexual origin of heterokaryosis in a supposedly ancient asexual fungus.</title>
        <authorList>
            <person name="Ropars J."/>
            <person name="Sedzielewska K."/>
            <person name="Noel J."/>
            <person name="Charron P."/>
            <person name="Farinelli L."/>
            <person name="Marton T."/>
            <person name="Kruger M."/>
            <person name="Pelin A."/>
            <person name="Brachmann A."/>
            <person name="Corradi N."/>
        </authorList>
    </citation>
    <scope>NUCLEOTIDE SEQUENCE [LARGE SCALE GENOMIC DNA]</scope>
    <source>
        <strain evidence="1 2">C2</strain>
    </source>
</reference>
<dbReference type="EMBL" id="LLXL01003307">
    <property type="protein sequence ID" value="PKK58920.1"/>
    <property type="molecule type" value="Genomic_DNA"/>
</dbReference>
<comment type="caution">
    <text evidence="1">The sequence shown here is derived from an EMBL/GenBank/DDBJ whole genome shotgun (WGS) entry which is preliminary data.</text>
</comment>
<evidence type="ECO:0000313" key="1">
    <source>
        <dbReference type="EMBL" id="PKK58920.1"/>
    </source>
</evidence>
<accession>A0A2N1MBA9</accession>
<name>A0A2N1MBA9_9GLOM</name>
<proteinExistence type="predicted"/>
<sequence>MSLSICHWTWRGESSIVTEAEKNKWAMGSFRNDLEREIRFYRGAVERKEDPRKYHKFLTDRDRLIGEELLRRGILKDRLSTAWLDNLMKEWEKNHTQFIQVFA</sequence>
<dbReference type="VEuPathDB" id="FungiDB:RhiirFUN_025248"/>
<protein>
    <submittedName>
        <fullName evidence="1">Uncharacterized protein</fullName>
    </submittedName>
</protein>
<dbReference type="AlphaFoldDB" id="A0A2N1MBA9"/>